<name>C4XLH5_SOLM1</name>
<dbReference type="STRING" id="573370.DMR_36230"/>
<organism evidence="1 2">
    <name type="scientific">Solidesulfovibrio magneticus (strain ATCC 700980 / DSM 13731 / RS-1)</name>
    <name type="common">Desulfovibrio magneticus</name>
    <dbReference type="NCBI Taxonomy" id="573370"/>
    <lineage>
        <taxon>Bacteria</taxon>
        <taxon>Pseudomonadati</taxon>
        <taxon>Thermodesulfobacteriota</taxon>
        <taxon>Desulfovibrionia</taxon>
        <taxon>Desulfovibrionales</taxon>
        <taxon>Desulfovibrionaceae</taxon>
        <taxon>Solidesulfovibrio</taxon>
    </lineage>
</organism>
<accession>C4XLH5</accession>
<reference evidence="1 2" key="1">
    <citation type="journal article" date="2009" name="Genome Res.">
        <title>Whole genome sequence of Desulfovibrio magneticus strain RS-1 revealed common gene clusters in magnetotactic bacteria.</title>
        <authorList>
            <person name="Nakazawa H."/>
            <person name="Arakaki A."/>
            <person name="Narita-Yamada S."/>
            <person name="Yashiro I."/>
            <person name="Jinno K."/>
            <person name="Aoki N."/>
            <person name="Tsuruyama A."/>
            <person name="Okamura Y."/>
            <person name="Tanikawa S."/>
            <person name="Fujita N."/>
            <person name="Takeyama H."/>
            <person name="Matsunaga T."/>
        </authorList>
    </citation>
    <scope>NUCLEOTIDE SEQUENCE [LARGE SCALE GENOMIC DNA]</scope>
    <source>
        <strain evidence="2">ATCC 700980 / DSM 13731 / RS-1</strain>
    </source>
</reference>
<dbReference type="KEGG" id="dma:DMR_36230"/>
<evidence type="ECO:0000313" key="1">
    <source>
        <dbReference type="EMBL" id="BAH77114.1"/>
    </source>
</evidence>
<dbReference type="AlphaFoldDB" id="C4XLH5"/>
<proteinExistence type="predicted"/>
<evidence type="ECO:0000313" key="2">
    <source>
        <dbReference type="Proteomes" id="UP000009071"/>
    </source>
</evidence>
<sequence>MLNSEKLFNKRSFEWDSWVSEVVFWSNNWRNVVPGFRSLGKYSQPMKKQLAASARLQLREITHTLPKWRKNNEQGRADQSSWREV</sequence>
<dbReference type="HOGENOM" id="CLU_2507257_0_0_7"/>
<protein>
    <submittedName>
        <fullName evidence="1">Uncharacterized protein</fullName>
    </submittedName>
</protein>
<dbReference type="Proteomes" id="UP000009071">
    <property type="component" value="Chromosome"/>
</dbReference>
<gene>
    <name evidence="1" type="ordered locus">DMR_36230</name>
</gene>
<dbReference type="EMBL" id="AP010904">
    <property type="protein sequence ID" value="BAH77114.1"/>
    <property type="molecule type" value="Genomic_DNA"/>
</dbReference>
<keyword evidence="2" id="KW-1185">Reference proteome</keyword>